<dbReference type="SUPFAM" id="SSF54862">
    <property type="entry name" value="4Fe-4S ferredoxins"/>
    <property type="match status" value="1"/>
</dbReference>
<dbReference type="PROSITE" id="PS51379">
    <property type="entry name" value="4FE4S_FER_2"/>
    <property type="match status" value="2"/>
</dbReference>
<feature type="domain" description="4Fe-4S ferredoxin-type" evidence="4">
    <location>
        <begin position="1"/>
        <end position="29"/>
    </location>
</feature>
<dbReference type="EMBL" id="JACJJW010000027">
    <property type="protein sequence ID" value="MBM6759056.1"/>
    <property type="molecule type" value="Genomic_DNA"/>
</dbReference>
<accession>A0ABS2EWX6</accession>
<dbReference type="PANTHER" id="PTHR43193:SF2">
    <property type="entry name" value="POLYFERREDOXIN PROTEIN FWDF"/>
    <property type="match status" value="1"/>
</dbReference>
<proteinExistence type="predicted"/>
<organism evidence="5 6">
    <name type="scientific">Bacteroides mediterraneensis</name>
    <dbReference type="NCBI Taxonomy" id="1841856"/>
    <lineage>
        <taxon>Bacteria</taxon>
        <taxon>Pseudomonadati</taxon>
        <taxon>Bacteroidota</taxon>
        <taxon>Bacteroidia</taxon>
        <taxon>Bacteroidales</taxon>
        <taxon>Bacteroidaceae</taxon>
        <taxon>Bacteroides</taxon>
    </lineage>
</organism>
<dbReference type="Gene3D" id="3.30.70.20">
    <property type="match status" value="1"/>
</dbReference>
<dbReference type="InterPro" id="IPR007525">
    <property type="entry name" value="FrhB_FdhB_C"/>
</dbReference>
<feature type="domain" description="4Fe-4S ferredoxin-type" evidence="4">
    <location>
        <begin position="34"/>
        <end position="64"/>
    </location>
</feature>
<dbReference type="InterPro" id="IPR017900">
    <property type="entry name" value="4Fe4S_Fe_S_CS"/>
</dbReference>
<dbReference type="InterPro" id="IPR017896">
    <property type="entry name" value="4Fe4S_Fe-S-bd"/>
</dbReference>
<evidence type="ECO:0000256" key="2">
    <source>
        <dbReference type="ARBA" id="ARBA00023004"/>
    </source>
</evidence>
<keyword evidence="3" id="KW-0411">Iron-sulfur</keyword>
<evidence type="ECO:0000313" key="5">
    <source>
        <dbReference type="EMBL" id="MBM6759056.1"/>
    </source>
</evidence>
<evidence type="ECO:0000256" key="3">
    <source>
        <dbReference type="ARBA" id="ARBA00023014"/>
    </source>
</evidence>
<name>A0ABS2EWX6_9BACE</name>
<evidence type="ECO:0000259" key="4">
    <source>
        <dbReference type="PROSITE" id="PS51379"/>
    </source>
</evidence>
<protein>
    <submittedName>
        <fullName evidence="5">Coenzyme F420 hydrogenase/dehydrogenase, beta subunit C-terminal domain</fullName>
    </submittedName>
</protein>
<comment type="caution">
    <text evidence="5">The sequence shown here is derived from an EMBL/GenBank/DDBJ whole genome shotgun (WGS) entry which is preliminary data.</text>
</comment>
<dbReference type="PROSITE" id="PS00198">
    <property type="entry name" value="4FE4S_FER_1"/>
    <property type="match status" value="2"/>
</dbReference>
<evidence type="ECO:0000313" key="6">
    <source>
        <dbReference type="Proteomes" id="UP000703295"/>
    </source>
</evidence>
<keyword evidence="2" id="KW-0408">Iron</keyword>
<dbReference type="PANTHER" id="PTHR43193">
    <property type="match status" value="1"/>
</dbReference>
<reference evidence="5 6" key="1">
    <citation type="journal article" date="2021" name="Sci. Rep.">
        <title>The distribution of antibiotic resistance genes in chicken gut microbiota commensals.</title>
        <authorList>
            <person name="Juricova H."/>
            <person name="Matiasovicova J."/>
            <person name="Kubasova T."/>
            <person name="Cejkova D."/>
            <person name="Rychlik I."/>
        </authorList>
    </citation>
    <scope>NUCLEOTIDE SEQUENCE [LARGE SCALE GENOMIC DNA]</scope>
    <source>
        <strain evidence="5 6">An801</strain>
    </source>
</reference>
<keyword evidence="1" id="KW-0479">Metal-binding</keyword>
<dbReference type="Pfam" id="PF04432">
    <property type="entry name" value="FrhB_FdhB_C"/>
    <property type="match status" value="1"/>
</dbReference>
<dbReference type="Pfam" id="PF12838">
    <property type="entry name" value="Fer4_7"/>
    <property type="match status" value="1"/>
</dbReference>
<dbReference type="Proteomes" id="UP000703295">
    <property type="component" value="Unassembled WGS sequence"/>
</dbReference>
<sequence length="381" mass="44074">MEICKTNLCTGCNACGNICPKRCINLQENQFGELHPVIDNNQCIHCNQCIKVCPNNQELPYTYPIKCFASWISNNKKRKKCASGGIGTTMSEYVLFKRNGVCFGTKYDKNLNPIVTKGTTTNDIETFKGSKYVQSIISNQTFSEVKQMLRNNQLVLFIGTPCQIAGLKCYLKKDYENLITVDLICHGVTPGKYLKEEISYIKSKCNIKHITDIRFRSNDENDFNLTLWDGEKCTYKKDVNHSPYFSGFLFGVTLRENCFSCQYTRPERISDITIGDFIGLGHNHPFTYSTQHVSSVIINTLKGEKFYKELSEETEDLINIEREYKERLAYGPSLRYPFKKHKLRPLFKYIYLKTGYLRAMRIIMRILSIKRTLTIISFKFK</sequence>
<evidence type="ECO:0000256" key="1">
    <source>
        <dbReference type="ARBA" id="ARBA00022723"/>
    </source>
</evidence>
<keyword evidence="6" id="KW-1185">Reference proteome</keyword>
<dbReference type="RefSeq" id="WP_204476225.1">
    <property type="nucleotide sequence ID" value="NZ_JACJJW010000027.1"/>
</dbReference>
<gene>
    <name evidence="5" type="ORF">H6A31_10260</name>
</gene>
<dbReference type="InterPro" id="IPR052977">
    <property type="entry name" value="Polyferredoxin-like_ET"/>
</dbReference>